<dbReference type="Gene3D" id="4.10.1110.10">
    <property type="entry name" value="AN1-like Zinc finger"/>
    <property type="match status" value="1"/>
</dbReference>
<proteinExistence type="predicted"/>
<dbReference type="PROSITE" id="PS51036">
    <property type="entry name" value="ZF_A20"/>
    <property type="match status" value="1"/>
</dbReference>
<dbReference type="GeneID" id="19962491"/>
<name>A0A081IAY1_PLAVN</name>
<dbReference type="AlphaFoldDB" id="A0A081IAY1"/>
<keyword evidence="3" id="KW-0862">Zinc</keyword>
<dbReference type="InterPro" id="IPR035896">
    <property type="entry name" value="AN1-like_Znf"/>
</dbReference>
<dbReference type="SUPFAM" id="SSF57716">
    <property type="entry name" value="Glucocorticoid receptor-like (DNA-binding domain)"/>
    <property type="match status" value="1"/>
</dbReference>
<dbReference type="Proteomes" id="UP000030681">
    <property type="component" value="Unassembled WGS sequence"/>
</dbReference>
<dbReference type="GO" id="GO:0003677">
    <property type="term" value="F:DNA binding"/>
    <property type="evidence" value="ECO:0007669"/>
    <property type="project" value="InterPro"/>
</dbReference>
<dbReference type="OrthoDB" id="428577at2759"/>
<accession>A0A081IAY1</accession>
<organism evidence="8 10">
    <name type="scientific">Plasmodium vinckei vinckei</name>
    <dbReference type="NCBI Taxonomy" id="54757"/>
    <lineage>
        <taxon>Eukaryota</taxon>
        <taxon>Sar</taxon>
        <taxon>Alveolata</taxon>
        <taxon>Apicomplexa</taxon>
        <taxon>Aconoidasida</taxon>
        <taxon>Haemosporida</taxon>
        <taxon>Plasmodiidae</taxon>
        <taxon>Plasmodium</taxon>
        <taxon>Plasmodium (Vinckeia)</taxon>
    </lineage>
</organism>
<evidence type="ECO:0000313" key="11">
    <source>
        <dbReference type="Proteomes" id="UP000290582"/>
    </source>
</evidence>
<dbReference type="PANTHER" id="PTHR10634">
    <property type="entry name" value="AN1-TYPE ZINC FINGER PROTEIN"/>
    <property type="match status" value="1"/>
</dbReference>
<feature type="domain" description="A20-type" evidence="6">
    <location>
        <begin position="9"/>
        <end position="43"/>
    </location>
</feature>
<dbReference type="EMBL" id="KL446954">
    <property type="protein sequence ID" value="KEG00839.1"/>
    <property type="molecule type" value="Genomic_DNA"/>
</dbReference>
<dbReference type="RefSeq" id="XP_008626148.1">
    <property type="nucleotide sequence ID" value="XM_008627926.1"/>
</dbReference>
<dbReference type="GO" id="GO:0008270">
    <property type="term" value="F:zinc ion binding"/>
    <property type="evidence" value="ECO:0007669"/>
    <property type="project" value="UniProtKB-KW"/>
</dbReference>
<protein>
    <submittedName>
        <fullName evidence="9">Zinc finger protein, putative</fullName>
    </submittedName>
</protein>
<feature type="domain" description="AN1-type" evidence="7">
    <location>
        <begin position="162"/>
        <end position="208"/>
    </location>
</feature>
<feature type="compositionally biased region" description="Low complexity" evidence="5">
    <location>
        <begin position="103"/>
        <end position="140"/>
    </location>
</feature>
<dbReference type="InterPro" id="IPR050652">
    <property type="entry name" value="AN1_A20_ZnFinger"/>
</dbReference>
<dbReference type="SMART" id="SM00154">
    <property type="entry name" value="ZnF_AN1"/>
    <property type="match status" value="1"/>
</dbReference>
<sequence>MSSEKNATTPPPILCENNCGFYGNRANNNLCSKCYREFLEKQKKEMSNIEKIKDKSMSDTMHNYNKINDIIDPSFVKGKDNDEKSEVNDQKNSEINIEEKKYTNNNNTSTNTVDIKTDNKNINNDNIKNDNNNNEQNNKIPVSSDNNDEKKVYEKTESSIDGQDKSKCYSCSKNIGLLGIKCRCNHYFCSLHRYADAHNCTFDYKSYHKQQLIKNNVKVVADKINKI</sequence>
<evidence type="ECO:0000313" key="10">
    <source>
        <dbReference type="Proteomes" id="UP000030681"/>
    </source>
</evidence>
<dbReference type="InterPro" id="IPR002653">
    <property type="entry name" value="Znf_A20"/>
</dbReference>
<evidence type="ECO:0000256" key="5">
    <source>
        <dbReference type="SAM" id="MobiDB-lite"/>
    </source>
</evidence>
<keyword evidence="2 4" id="KW-0863">Zinc-finger</keyword>
<reference evidence="9 11" key="2">
    <citation type="submission" date="2019-01" db="EMBL/GenBank/DDBJ databases">
        <authorList>
            <person name="Ramaprasad A."/>
        </authorList>
    </citation>
    <scope>NUCLEOTIDE SEQUENCE [LARGE SCALE GENOMIC DNA]</scope>
</reference>
<dbReference type="InterPro" id="IPR000058">
    <property type="entry name" value="Znf_AN1"/>
</dbReference>
<gene>
    <name evidence="9" type="ORF">PVVCY_0701210</name>
    <name evidence="8" type="ORF">YYE_04285</name>
</gene>
<dbReference type="Pfam" id="PF01754">
    <property type="entry name" value="zf-A20"/>
    <property type="match status" value="1"/>
</dbReference>
<dbReference type="VEuPathDB" id="PlasmoDB:PVVCY_0701210"/>
<evidence type="ECO:0000313" key="8">
    <source>
        <dbReference type="EMBL" id="KEG00839.1"/>
    </source>
</evidence>
<dbReference type="KEGG" id="pvv:PVVCY_0701210"/>
<feature type="compositionally biased region" description="Basic and acidic residues" evidence="5">
    <location>
        <begin position="77"/>
        <end position="102"/>
    </location>
</feature>
<evidence type="ECO:0000259" key="7">
    <source>
        <dbReference type="PROSITE" id="PS51039"/>
    </source>
</evidence>
<dbReference type="EMBL" id="LR215063">
    <property type="protein sequence ID" value="VEV55745.1"/>
    <property type="molecule type" value="Genomic_DNA"/>
</dbReference>
<dbReference type="Pfam" id="PF01428">
    <property type="entry name" value="zf-AN1"/>
    <property type="match status" value="1"/>
</dbReference>
<evidence type="ECO:0000259" key="6">
    <source>
        <dbReference type="PROSITE" id="PS51036"/>
    </source>
</evidence>
<evidence type="ECO:0000256" key="3">
    <source>
        <dbReference type="ARBA" id="ARBA00022833"/>
    </source>
</evidence>
<dbReference type="PROSITE" id="PS51039">
    <property type="entry name" value="ZF_AN1"/>
    <property type="match status" value="1"/>
</dbReference>
<dbReference type="PANTHER" id="PTHR10634:SF149">
    <property type="entry name" value="AN1-TYPE DOMAIN-CONTAINING PROTEIN-RELATED"/>
    <property type="match status" value="1"/>
</dbReference>
<dbReference type="FunFam" id="1.20.5.4770:FF:000007">
    <property type="entry name" value="Zinc finger A20 and AN1 domain-containing stress-associated protein 1"/>
    <property type="match status" value="1"/>
</dbReference>
<dbReference type="Gene3D" id="1.20.5.4770">
    <property type="match status" value="1"/>
</dbReference>
<evidence type="ECO:0000313" key="9">
    <source>
        <dbReference type="EMBL" id="VEV55745.1"/>
    </source>
</evidence>
<dbReference type="SUPFAM" id="SSF118310">
    <property type="entry name" value="AN1-like Zinc finger"/>
    <property type="match status" value="1"/>
</dbReference>
<feature type="region of interest" description="Disordered" evidence="5">
    <location>
        <begin position="75"/>
        <end position="150"/>
    </location>
</feature>
<dbReference type="SMART" id="SM00259">
    <property type="entry name" value="ZnF_A20"/>
    <property type="match status" value="1"/>
</dbReference>
<dbReference type="Proteomes" id="UP000290582">
    <property type="component" value="Chromosome PVVCY_07"/>
</dbReference>
<evidence type="ECO:0000256" key="1">
    <source>
        <dbReference type="ARBA" id="ARBA00022723"/>
    </source>
</evidence>
<reference evidence="8 10" key="1">
    <citation type="submission" date="2013-02" db="EMBL/GenBank/DDBJ databases">
        <title>The Genome Sequence of Plasmodium vinckei vinckei.</title>
        <authorList>
            <consortium name="The Broad Institute Genome Sequencing Platform"/>
            <consortium name="The Broad Institute Genome Sequencing Center for Infectious Disease"/>
            <person name="Neafsey D."/>
            <person name="Cheeseman I."/>
            <person name="Volkman S."/>
            <person name="Adams J."/>
            <person name="Walker B."/>
            <person name="Young S.K."/>
            <person name="Zeng Q."/>
            <person name="Gargeya S."/>
            <person name="Fitzgerald M."/>
            <person name="Haas B."/>
            <person name="Abouelleil A."/>
            <person name="Alvarado L."/>
            <person name="Arachchi H.M."/>
            <person name="Berlin A.M."/>
            <person name="Chapman S.B."/>
            <person name="Dewar J."/>
            <person name="Goldberg J."/>
            <person name="Griggs A."/>
            <person name="Gujja S."/>
            <person name="Hansen M."/>
            <person name="Howarth C."/>
            <person name="Imamovic A."/>
            <person name="Larimer J."/>
            <person name="McCowan C."/>
            <person name="Murphy C."/>
            <person name="Neiman D."/>
            <person name="Pearson M."/>
            <person name="Priest M."/>
            <person name="Roberts A."/>
            <person name="Saif S."/>
            <person name="Shea T."/>
            <person name="Sisk P."/>
            <person name="Sykes S."/>
            <person name="Wortman J."/>
            <person name="Nusbaum C."/>
            <person name="Birren B."/>
        </authorList>
    </citation>
    <scope>NUCLEOTIDE SEQUENCE [LARGE SCALE GENOMIC DNA]</scope>
    <source>
        <strain evidence="10">vinckei</strain>
        <strain evidence="8">Vinckei</strain>
    </source>
</reference>
<keyword evidence="1" id="KW-0479">Metal-binding</keyword>
<evidence type="ECO:0000256" key="2">
    <source>
        <dbReference type="ARBA" id="ARBA00022771"/>
    </source>
</evidence>
<evidence type="ECO:0000256" key="4">
    <source>
        <dbReference type="PROSITE-ProRule" id="PRU00449"/>
    </source>
</evidence>